<keyword evidence="3 6" id="KW-0819">tRNA processing</keyword>
<keyword evidence="2 6" id="KW-0853">WD repeat</keyword>
<dbReference type="PROSITE" id="PS50082">
    <property type="entry name" value="WD_REPEATS_2"/>
    <property type="match status" value="1"/>
</dbReference>
<dbReference type="InterPro" id="IPR036322">
    <property type="entry name" value="WD40_repeat_dom_sf"/>
</dbReference>
<comment type="pathway">
    <text evidence="6">tRNA modification; N(7)-methylguanine-tRNA biosynthesis.</text>
</comment>
<evidence type="ECO:0000256" key="4">
    <source>
        <dbReference type="ARBA" id="ARBA00022737"/>
    </source>
</evidence>
<dbReference type="InterPro" id="IPR001680">
    <property type="entry name" value="WD40_rpt"/>
</dbReference>
<dbReference type="Pfam" id="PF00400">
    <property type="entry name" value="WD40"/>
    <property type="match status" value="2"/>
</dbReference>
<reference evidence="10" key="1">
    <citation type="submission" date="2013-03" db="EMBL/GenBank/DDBJ databases">
        <authorList>
            <person name="Jeffery W."/>
            <person name="Warren W."/>
            <person name="Wilson R.K."/>
        </authorList>
    </citation>
    <scope>NUCLEOTIDE SEQUENCE</scope>
    <source>
        <strain evidence="10">female</strain>
    </source>
</reference>
<dbReference type="FunCoup" id="A0A3B1J292">
    <property type="interactions" value="938"/>
</dbReference>
<comment type="function">
    <text evidence="6">Required for the formation of N(7)-methylguanine at position 46 (m7G46) in tRNA. In the complex, it is required to stabilize and induce conformational changes of the catalytic subunit.</text>
</comment>
<dbReference type="Gene3D" id="2.130.10.10">
    <property type="entry name" value="YVTN repeat-like/Quinoprotein amine dehydrogenase"/>
    <property type="match status" value="2"/>
</dbReference>
<name>A0A3B1J292_ASTMX</name>
<dbReference type="GO" id="GO:0005634">
    <property type="term" value="C:nucleus"/>
    <property type="evidence" value="ECO:0007669"/>
    <property type="project" value="UniProtKB-SubCell"/>
</dbReference>
<dbReference type="GO" id="GO:0106004">
    <property type="term" value="P:tRNA (guanine-N7)-methylation"/>
    <property type="evidence" value="ECO:0007669"/>
    <property type="project" value="UniProtKB-UniRule"/>
</dbReference>
<dbReference type="GeneTree" id="ENSGT00390000012174"/>
<dbReference type="AlphaFoldDB" id="A0A3B1J292"/>
<evidence type="ECO:0000256" key="7">
    <source>
        <dbReference type="PROSITE-ProRule" id="PRU00221"/>
    </source>
</evidence>
<dbReference type="Proteomes" id="UP000018467">
    <property type="component" value="Unassembled WGS sequence"/>
</dbReference>
<comment type="subcellular location">
    <subcellularLocation>
        <location evidence="1 6">Nucleus</location>
    </subcellularLocation>
</comment>
<dbReference type="GO" id="GO:0005829">
    <property type="term" value="C:cytosol"/>
    <property type="evidence" value="ECO:0007669"/>
    <property type="project" value="TreeGrafter"/>
</dbReference>
<dbReference type="InterPro" id="IPR028884">
    <property type="entry name" value="Trm82"/>
</dbReference>
<dbReference type="PANTHER" id="PTHR16288:SF0">
    <property type="entry name" value="TRNA (GUANINE-N(7)-)-METHYLTRANSFERASE NON-CATALYTIC SUBUNIT WDR4"/>
    <property type="match status" value="1"/>
</dbReference>
<evidence type="ECO:0000256" key="3">
    <source>
        <dbReference type="ARBA" id="ARBA00022694"/>
    </source>
</evidence>
<evidence type="ECO:0000256" key="1">
    <source>
        <dbReference type="ARBA" id="ARBA00004123"/>
    </source>
</evidence>
<feature type="compositionally biased region" description="Basic and acidic residues" evidence="8">
    <location>
        <begin position="381"/>
        <end position="392"/>
    </location>
</feature>
<dbReference type="GO" id="GO:0043527">
    <property type="term" value="C:tRNA methyltransferase complex"/>
    <property type="evidence" value="ECO:0007669"/>
    <property type="project" value="TreeGrafter"/>
</dbReference>
<dbReference type="InterPro" id="IPR015943">
    <property type="entry name" value="WD40/YVTN_repeat-like_dom_sf"/>
</dbReference>
<evidence type="ECO:0000313" key="10">
    <source>
        <dbReference type="Proteomes" id="UP000018467"/>
    </source>
</evidence>
<reference evidence="9" key="4">
    <citation type="submission" date="2025-09" db="UniProtKB">
        <authorList>
            <consortium name="Ensembl"/>
        </authorList>
    </citation>
    <scope>IDENTIFICATION</scope>
</reference>
<sequence length="425" mass="47935">MAAVCCAGDWLLTCSSQYLVAVNIRQSREPFVFDCSKAEQKPTETEAENKSDGGGSEEKGSDLILACTISTSGNYAALTDDNKRLILFRTQPSWQCISTRWVVRRCTSLMFSQAEDELFVADKSGDVYSFSVLEPQKQGELKLGHLSMLLAITLSPDDKYIITADRDEKIRVSLRQSPYNIQAFCLGHTEFVSTLFVPTGHPEWLLSGSGDGTLKLWHYETGRRLQSINMKQLGFSQSSETDAEKPQRFAVSRIISSPNGRHVAVQCERFPSIQLFEVKDGSEELLIPTEKLILPHAPWDMAFDSEGRLWVLLQNKDATVLLYTYSQDCWKIDSESADLQRVEEALSTQWDFFKDSVGVESRFQHLYKVNFDNMASYLQKKQERLQQQDQKEGKKRTGGNGSQSNGAAKKSKNERKREAVPSNCS</sequence>
<dbReference type="InParanoid" id="A0A3B1J292"/>
<feature type="region of interest" description="Disordered" evidence="8">
    <location>
        <begin position="381"/>
        <end position="425"/>
    </location>
</feature>
<evidence type="ECO:0000256" key="2">
    <source>
        <dbReference type="ARBA" id="ARBA00022574"/>
    </source>
</evidence>
<dbReference type="SUPFAM" id="SSF50978">
    <property type="entry name" value="WD40 repeat-like"/>
    <property type="match status" value="1"/>
</dbReference>
<keyword evidence="10" id="KW-1185">Reference proteome</keyword>
<evidence type="ECO:0000256" key="5">
    <source>
        <dbReference type="ARBA" id="ARBA00023242"/>
    </source>
</evidence>
<keyword evidence="5 6" id="KW-0539">Nucleus</keyword>
<keyword evidence="4 6" id="KW-0677">Repeat</keyword>
<protein>
    <submittedName>
        <fullName evidence="9">WD repeat domain 4</fullName>
    </submittedName>
</protein>
<reference evidence="10" key="2">
    <citation type="journal article" date="2014" name="Nat. Commun.">
        <title>The cavefish genome reveals candidate genes for eye loss.</title>
        <authorList>
            <person name="McGaugh S.E."/>
            <person name="Gross J.B."/>
            <person name="Aken B."/>
            <person name="Blin M."/>
            <person name="Borowsky R."/>
            <person name="Chalopin D."/>
            <person name="Hinaux H."/>
            <person name="Jeffery W.R."/>
            <person name="Keene A."/>
            <person name="Ma L."/>
            <person name="Minx P."/>
            <person name="Murphy D."/>
            <person name="O'Quin K.E."/>
            <person name="Retaux S."/>
            <person name="Rohner N."/>
            <person name="Searle S.M."/>
            <person name="Stahl B.A."/>
            <person name="Tabin C."/>
            <person name="Volff J.N."/>
            <person name="Yoshizawa M."/>
            <person name="Warren W.C."/>
        </authorList>
    </citation>
    <scope>NUCLEOTIDE SEQUENCE [LARGE SCALE GENOMIC DNA]</scope>
    <source>
        <strain evidence="10">female</strain>
    </source>
</reference>
<dbReference type="HAMAP" id="MF_03056">
    <property type="entry name" value="TRM82"/>
    <property type="match status" value="1"/>
</dbReference>
<evidence type="ECO:0000313" key="9">
    <source>
        <dbReference type="Ensembl" id="ENSAMXP00000036323.1"/>
    </source>
</evidence>
<accession>A0A3B1J292</accession>
<reference evidence="9" key="3">
    <citation type="submission" date="2025-08" db="UniProtKB">
        <authorList>
            <consortium name="Ensembl"/>
        </authorList>
    </citation>
    <scope>IDENTIFICATION</scope>
</reference>
<evidence type="ECO:0000256" key="8">
    <source>
        <dbReference type="SAM" id="MobiDB-lite"/>
    </source>
</evidence>
<dbReference type="PANTHER" id="PTHR16288">
    <property type="entry name" value="WD40 REPEAT PROTEIN 4"/>
    <property type="match status" value="1"/>
</dbReference>
<dbReference type="SMART" id="SM00320">
    <property type="entry name" value="WD40"/>
    <property type="match status" value="3"/>
</dbReference>
<dbReference type="Ensembl" id="ENSAMXT00000042115.1">
    <property type="protein sequence ID" value="ENSAMXP00000036323.1"/>
    <property type="gene ID" value="ENSAMXG00000008345.2"/>
</dbReference>
<dbReference type="STRING" id="7994.ENSAMXP00000036323"/>
<proteinExistence type="inferred from homology"/>
<dbReference type="Bgee" id="ENSAMXG00000008345">
    <property type="expression patterns" value="Expressed in ovary and 13 other cell types or tissues"/>
</dbReference>
<feature type="repeat" description="WD" evidence="7">
    <location>
        <begin position="185"/>
        <end position="227"/>
    </location>
</feature>
<organism evidence="9 10">
    <name type="scientific">Astyanax mexicanus</name>
    <name type="common">Blind cave fish</name>
    <name type="synonym">Astyanax fasciatus mexicanus</name>
    <dbReference type="NCBI Taxonomy" id="7994"/>
    <lineage>
        <taxon>Eukaryota</taxon>
        <taxon>Metazoa</taxon>
        <taxon>Chordata</taxon>
        <taxon>Craniata</taxon>
        <taxon>Vertebrata</taxon>
        <taxon>Euteleostomi</taxon>
        <taxon>Actinopterygii</taxon>
        <taxon>Neopterygii</taxon>
        <taxon>Teleostei</taxon>
        <taxon>Ostariophysi</taxon>
        <taxon>Characiformes</taxon>
        <taxon>Characoidei</taxon>
        <taxon>Acestrorhamphidae</taxon>
        <taxon>Acestrorhamphinae</taxon>
        <taxon>Astyanax</taxon>
    </lineage>
</organism>
<dbReference type="UniPathway" id="UPA00989"/>
<comment type="similarity">
    <text evidence="6">Belongs to the WD repeat TRM82 family.</text>
</comment>
<evidence type="ECO:0000256" key="6">
    <source>
        <dbReference type="HAMAP-Rule" id="MF_03056"/>
    </source>
</evidence>